<evidence type="ECO:0000313" key="3">
    <source>
        <dbReference type="Proteomes" id="UP000799118"/>
    </source>
</evidence>
<dbReference type="OrthoDB" id="3365698at2759"/>
<dbReference type="InterPro" id="IPR036047">
    <property type="entry name" value="F-box-like_dom_sf"/>
</dbReference>
<name>A0A6A4HJU8_9AGAR</name>
<feature type="coiled-coil region" evidence="1">
    <location>
        <begin position="56"/>
        <end position="90"/>
    </location>
</feature>
<dbReference type="Proteomes" id="UP000799118">
    <property type="component" value="Unassembled WGS sequence"/>
</dbReference>
<evidence type="ECO:0000256" key="1">
    <source>
        <dbReference type="SAM" id="Coils"/>
    </source>
</evidence>
<protein>
    <submittedName>
        <fullName evidence="2">Uncharacterized protein</fullName>
    </submittedName>
</protein>
<feature type="non-terminal residue" evidence="2">
    <location>
        <position position="152"/>
    </location>
</feature>
<dbReference type="SUPFAM" id="SSF81383">
    <property type="entry name" value="F-box domain"/>
    <property type="match status" value="1"/>
</dbReference>
<sequence>MPEYKHFQTCPQCGFHSLGDSENTMESENLPSPIEALLQNNESPDSESSFDTQSLLSQAEHALADLDSQIERMQTSISRLSERRERITVNIQAYRTVLHPIRRLPREVILEIFEWCLPGLRVVSSLSAKAPWVLGQLSRHWRSIALSSPTLW</sequence>
<accession>A0A6A4HJU8</accession>
<gene>
    <name evidence="2" type="ORF">BT96DRAFT_858542</name>
</gene>
<dbReference type="EMBL" id="ML769473">
    <property type="protein sequence ID" value="KAE9399112.1"/>
    <property type="molecule type" value="Genomic_DNA"/>
</dbReference>
<proteinExistence type="predicted"/>
<keyword evidence="1" id="KW-0175">Coiled coil</keyword>
<reference evidence="2" key="1">
    <citation type="journal article" date="2019" name="Environ. Microbiol.">
        <title>Fungal ecological strategies reflected in gene transcription - a case study of two litter decomposers.</title>
        <authorList>
            <person name="Barbi F."/>
            <person name="Kohler A."/>
            <person name="Barry K."/>
            <person name="Baskaran P."/>
            <person name="Daum C."/>
            <person name="Fauchery L."/>
            <person name="Ihrmark K."/>
            <person name="Kuo A."/>
            <person name="LaButti K."/>
            <person name="Lipzen A."/>
            <person name="Morin E."/>
            <person name="Grigoriev I.V."/>
            <person name="Henrissat B."/>
            <person name="Lindahl B."/>
            <person name="Martin F."/>
        </authorList>
    </citation>
    <scope>NUCLEOTIDE SEQUENCE</scope>
    <source>
        <strain evidence="2">JB14</strain>
    </source>
</reference>
<organism evidence="2 3">
    <name type="scientific">Gymnopus androsaceus JB14</name>
    <dbReference type="NCBI Taxonomy" id="1447944"/>
    <lineage>
        <taxon>Eukaryota</taxon>
        <taxon>Fungi</taxon>
        <taxon>Dikarya</taxon>
        <taxon>Basidiomycota</taxon>
        <taxon>Agaricomycotina</taxon>
        <taxon>Agaricomycetes</taxon>
        <taxon>Agaricomycetidae</taxon>
        <taxon>Agaricales</taxon>
        <taxon>Marasmiineae</taxon>
        <taxon>Omphalotaceae</taxon>
        <taxon>Gymnopus</taxon>
    </lineage>
</organism>
<evidence type="ECO:0000313" key="2">
    <source>
        <dbReference type="EMBL" id="KAE9399112.1"/>
    </source>
</evidence>
<dbReference type="AlphaFoldDB" id="A0A6A4HJU8"/>
<keyword evidence="3" id="KW-1185">Reference proteome</keyword>